<dbReference type="InterPro" id="IPR011684">
    <property type="entry name" value="NAB"/>
</dbReference>
<feature type="compositionally biased region" description="Acidic residues" evidence="3">
    <location>
        <begin position="113"/>
        <end position="128"/>
    </location>
</feature>
<proteinExistence type="inferred from homology"/>
<protein>
    <recommendedName>
        <fullName evidence="4">NAB domain-containing protein</fullName>
    </recommendedName>
</protein>
<evidence type="ECO:0000259" key="4">
    <source>
        <dbReference type="PROSITE" id="PS51774"/>
    </source>
</evidence>
<name>A0A8S2A6T5_ARAAE</name>
<accession>A0A8S2A6T5</accession>
<dbReference type="EMBL" id="LR999454">
    <property type="protein sequence ID" value="CAE6056556.1"/>
    <property type="molecule type" value="Genomic_DNA"/>
</dbReference>
<keyword evidence="6" id="KW-1185">Reference proteome</keyword>
<evidence type="ECO:0000313" key="5">
    <source>
        <dbReference type="EMBL" id="CAE6056556.1"/>
    </source>
</evidence>
<evidence type="ECO:0000256" key="1">
    <source>
        <dbReference type="ARBA" id="ARBA00023054"/>
    </source>
</evidence>
<dbReference type="PANTHER" id="PTHR32258:SF28">
    <property type="entry name" value="PROTEIN NETWORKED 3A-RELATED"/>
    <property type="match status" value="1"/>
</dbReference>
<dbReference type="InterPro" id="IPR051861">
    <property type="entry name" value="NET_actin-binding_domain"/>
</dbReference>
<dbReference type="Proteomes" id="UP000682877">
    <property type="component" value="Chromosome 4"/>
</dbReference>
<dbReference type="AlphaFoldDB" id="A0A8S2A6T5"/>
<dbReference type="Pfam" id="PF07765">
    <property type="entry name" value="KIP1"/>
    <property type="match status" value="1"/>
</dbReference>
<evidence type="ECO:0000256" key="2">
    <source>
        <dbReference type="ARBA" id="ARBA00038006"/>
    </source>
</evidence>
<feature type="region of interest" description="Disordered" evidence="3">
    <location>
        <begin position="89"/>
        <end position="137"/>
    </location>
</feature>
<evidence type="ECO:0000313" key="6">
    <source>
        <dbReference type="Proteomes" id="UP000682877"/>
    </source>
</evidence>
<feature type="compositionally biased region" description="Basic and acidic residues" evidence="3">
    <location>
        <begin position="239"/>
        <end position="258"/>
    </location>
</feature>
<evidence type="ECO:0000256" key="3">
    <source>
        <dbReference type="SAM" id="MobiDB-lite"/>
    </source>
</evidence>
<feature type="compositionally biased region" description="Polar residues" evidence="3">
    <location>
        <begin position="89"/>
        <end position="112"/>
    </location>
</feature>
<feature type="domain" description="NAB" evidence="4">
    <location>
        <begin position="8"/>
        <end position="89"/>
    </location>
</feature>
<reference evidence="5" key="1">
    <citation type="submission" date="2021-01" db="EMBL/GenBank/DDBJ databases">
        <authorList>
            <person name="Bezrukov I."/>
        </authorList>
    </citation>
    <scope>NUCLEOTIDE SEQUENCE</scope>
</reference>
<comment type="similarity">
    <text evidence="2">Belongs to the NET family.</text>
</comment>
<sequence length="305" mass="35062">MVREEEKSRWWWFESHKSSKHSQWLQSTLAELDAKTKAMLKLIEGNADSFAQRAETYYKKRPELICFVEDFYRAHRSLAEKFDHLKSSDYGSRSSKFPQQSMDSVSDSNSQFEDADSEIADPEDDELDSPFASHKEDETWNLEQERMKLIEESDALRKQLLDKDEEKREVIRQLSLTLETLKDENLSLKRRLTHHSLKRRTVLEFKPLDKFFGKLFYIVRDGNKKILQKASGNMRRTRSRDESCDETKQTEEEAGREDSDGEGDISLEPGVGNRGEVSGDMAGGEAEKLDGASGKNEGAADMVDS</sequence>
<keyword evidence="1" id="KW-0175">Coiled coil</keyword>
<dbReference type="GO" id="GO:0005774">
    <property type="term" value="C:vacuolar membrane"/>
    <property type="evidence" value="ECO:0007669"/>
    <property type="project" value="TreeGrafter"/>
</dbReference>
<gene>
    <name evidence="5" type="ORF">AARE701A_LOCUS11721</name>
</gene>
<dbReference type="PROSITE" id="PS51774">
    <property type="entry name" value="NAB"/>
    <property type="match status" value="1"/>
</dbReference>
<dbReference type="GO" id="GO:0003779">
    <property type="term" value="F:actin binding"/>
    <property type="evidence" value="ECO:0007669"/>
    <property type="project" value="InterPro"/>
</dbReference>
<organism evidence="5 6">
    <name type="scientific">Arabidopsis arenosa</name>
    <name type="common">Sand rock-cress</name>
    <name type="synonym">Cardaminopsis arenosa</name>
    <dbReference type="NCBI Taxonomy" id="38785"/>
    <lineage>
        <taxon>Eukaryota</taxon>
        <taxon>Viridiplantae</taxon>
        <taxon>Streptophyta</taxon>
        <taxon>Embryophyta</taxon>
        <taxon>Tracheophyta</taxon>
        <taxon>Spermatophyta</taxon>
        <taxon>Magnoliopsida</taxon>
        <taxon>eudicotyledons</taxon>
        <taxon>Gunneridae</taxon>
        <taxon>Pentapetalae</taxon>
        <taxon>rosids</taxon>
        <taxon>malvids</taxon>
        <taxon>Brassicales</taxon>
        <taxon>Brassicaceae</taxon>
        <taxon>Camelineae</taxon>
        <taxon>Arabidopsis</taxon>
    </lineage>
</organism>
<feature type="region of interest" description="Disordered" evidence="3">
    <location>
        <begin position="229"/>
        <end position="305"/>
    </location>
</feature>
<dbReference type="PANTHER" id="PTHR32258">
    <property type="entry name" value="PROTEIN NETWORKED 4A"/>
    <property type="match status" value="1"/>
</dbReference>